<reference evidence="1 2" key="1">
    <citation type="submission" date="2017-01" db="EMBL/GenBank/DDBJ databases">
        <title>Genome Analysis of Deinococcus marmoris KOPRI26562.</title>
        <authorList>
            <person name="Kim J.H."/>
            <person name="Oh H.-M."/>
        </authorList>
    </citation>
    <scope>NUCLEOTIDE SEQUENCE [LARGE SCALE GENOMIC DNA]</scope>
    <source>
        <strain evidence="1 2">KOPRI26562</strain>
    </source>
</reference>
<protein>
    <submittedName>
        <fullName evidence="1">Uncharacterized protein</fullName>
    </submittedName>
</protein>
<dbReference type="STRING" id="249408.BOO71_0012064"/>
<dbReference type="EMBL" id="MSTI01000144">
    <property type="protein sequence ID" value="OLV16385.1"/>
    <property type="molecule type" value="Genomic_DNA"/>
</dbReference>
<keyword evidence="2" id="KW-1185">Reference proteome</keyword>
<sequence>MLTALSVVIDGVSHSAVRRVASIAEAELRAAGYAISLARPGHLTLHLDCALSATLLRGPQGKHPMIGLARAVHRLARLRGVEIEVVQIAGSDNPAHSVAYGRLQEELDVRRRSVAGPKT</sequence>
<dbReference type="RefSeq" id="WP_075835575.1">
    <property type="nucleotide sequence ID" value="NZ_MSTI01000144.1"/>
</dbReference>
<name>A0A1U7NU03_9DEIO</name>
<dbReference type="AlphaFoldDB" id="A0A1U7NU03"/>
<comment type="caution">
    <text evidence="1">The sequence shown here is derived from an EMBL/GenBank/DDBJ whole genome shotgun (WGS) entry which is preliminary data.</text>
</comment>
<accession>A0A1U7NU03</accession>
<proteinExistence type="predicted"/>
<evidence type="ECO:0000313" key="2">
    <source>
        <dbReference type="Proteomes" id="UP000186607"/>
    </source>
</evidence>
<dbReference type="Proteomes" id="UP000186607">
    <property type="component" value="Unassembled WGS sequence"/>
</dbReference>
<gene>
    <name evidence="1" type="ORF">BOO71_0012064</name>
</gene>
<dbReference type="OrthoDB" id="9895753at2"/>
<organism evidence="1 2">
    <name type="scientific">Deinococcus marmoris</name>
    <dbReference type="NCBI Taxonomy" id="249408"/>
    <lineage>
        <taxon>Bacteria</taxon>
        <taxon>Thermotogati</taxon>
        <taxon>Deinococcota</taxon>
        <taxon>Deinococci</taxon>
        <taxon>Deinococcales</taxon>
        <taxon>Deinococcaceae</taxon>
        <taxon>Deinococcus</taxon>
    </lineage>
</organism>
<evidence type="ECO:0000313" key="1">
    <source>
        <dbReference type="EMBL" id="OLV16385.1"/>
    </source>
</evidence>